<dbReference type="OrthoDB" id="1116352at2"/>
<dbReference type="FunFam" id="1.10.287.130:FF:000045">
    <property type="entry name" value="Two-component system sensor histidine kinase/response regulator"/>
    <property type="match status" value="1"/>
</dbReference>
<dbReference type="InterPro" id="IPR005467">
    <property type="entry name" value="His_kinase_dom"/>
</dbReference>
<dbReference type="Pfam" id="PF00512">
    <property type="entry name" value="HisKA"/>
    <property type="match status" value="1"/>
</dbReference>
<dbReference type="PANTHER" id="PTHR43547">
    <property type="entry name" value="TWO-COMPONENT HISTIDINE KINASE"/>
    <property type="match status" value="1"/>
</dbReference>
<dbReference type="SUPFAM" id="SSF52172">
    <property type="entry name" value="CheY-like"/>
    <property type="match status" value="1"/>
</dbReference>
<dbReference type="AlphaFoldDB" id="A0A419X793"/>
<dbReference type="Gene3D" id="1.10.287.130">
    <property type="match status" value="1"/>
</dbReference>
<feature type="signal peptide" evidence="9">
    <location>
        <begin position="1"/>
        <end position="26"/>
    </location>
</feature>
<evidence type="ECO:0000313" key="14">
    <source>
        <dbReference type="Proteomes" id="UP000284531"/>
    </source>
</evidence>
<evidence type="ECO:0000256" key="8">
    <source>
        <dbReference type="PROSITE-ProRule" id="PRU00339"/>
    </source>
</evidence>
<evidence type="ECO:0000256" key="9">
    <source>
        <dbReference type="SAM" id="SignalP"/>
    </source>
</evidence>
<feature type="domain" description="Histidine kinase" evidence="11">
    <location>
        <begin position="454"/>
        <end position="666"/>
    </location>
</feature>
<dbReference type="SMART" id="SM00387">
    <property type="entry name" value="HATPase_c"/>
    <property type="match status" value="1"/>
</dbReference>
<evidence type="ECO:0000259" key="10">
    <source>
        <dbReference type="PROSITE" id="PS01124"/>
    </source>
</evidence>
<dbReference type="GO" id="GO:0000155">
    <property type="term" value="F:phosphorelay sensor kinase activity"/>
    <property type="evidence" value="ECO:0007669"/>
    <property type="project" value="InterPro"/>
</dbReference>
<evidence type="ECO:0000256" key="7">
    <source>
        <dbReference type="PROSITE-ProRule" id="PRU00169"/>
    </source>
</evidence>
<evidence type="ECO:0000256" key="4">
    <source>
        <dbReference type="ARBA" id="ARBA00023015"/>
    </source>
</evidence>
<dbReference type="GO" id="GO:0043565">
    <property type="term" value="F:sequence-specific DNA binding"/>
    <property type="evidence" value="ECO:0007669"/>
    <property type="project" value="InterPro"/>
</dbReference>
<dbReference type="Pfam" id="PF13181">
    <property type="entry name" value="TPR_8"/>
    <property type="match status" value="2"/>
</dbReference>
<dbReference type="Pfam" id="PF00072">
    <property type="entry name" value="Response_reg"/>
    <property type="match status" value="1"/>
</dbReference>
<keyword evidence="14" id="KW-1185">Reference proteome</keyword>
<keyword evidence="3 7" id="KW-0597">Phosphoprotein</keyword>
<dbReference type="InterPro" id="IPR011006">
    <property type="entry name" value="CheY-like_superfamily"/>
</dbReference>
<reference evidence="13 14" key="1">
    <citation type="submission" date="2018-09" db="EMBL/GenBank/DDBJ databases">
        <title>Genomic Encyclopedia of Archaeal and Bacterial Type Strains, Phase II (KMG-II): from individual species to whole genera.</title>
        <authorList>
            <person name="Goeker M."/>
        </authorList>
    </citation>
    <scope>NUCLEOTIDE SEQUENCE [LARGE SCALE GENOMIC DNA]</scope>
    <source>
        <strain evidence="13 14">DSM 21950</strain>
    </source>
</reference>
<dbReference type="PROSITE" id="PS50109">
    <property type="entry name" value="HIS_KIN"/>
    <property type="match status" value="1"/>
</dbReference>
<feature type="modified residue" description="4-aspartylphosphate" evidence="7">
    <location>
        <position position="755"/>
    </location>
</feature>
<dbReference type="EC" id="2.7.13.3" evidence="2"/>
<evidence type="ECO:0000256" key="6">
    <source>
        <dbReference type="ARBA" id="ARBA00023163"/>
    </source>
</evidence>
<dbReference type="InterPro" id="IPR018062">
    <property type="entry name" value="HTH_AraC-typ_CS"/>
</dbReference>
<dbReference type="InterPro" id="IPR011990">
    <property type="entry name" value="TPR-like_helical_dom_sf"/>
</dbReference>
<sequence length="956" mass="110710">MVILMNKMNKLFVIVLLALISFNASAKDNYRYKNIDSLKIVIHNMINVDGKMHRSDSAIKLVVRNRKLFKSEFGSYLLLLKHKIEEDNDSISLPEIYYRLGVNYRYKHRYDSAKFYYKKALPLAEIKKDYYQIGRIYNELGVVCRKTDQNNEAINYFLESIKSTKYSNNYYGKAIAENGVGNIYLVQREYEKALYYFRESIKYGFKNNNSFHQELCYGNLGETYMYLNQSDSAKYYINKCLELAVKRKYPMSQGICYMLLGQVEMNQKQYHKAYEHFEKSLVIQRDIKDKRYLSSILIHHGSAAEKLNKNLEAEKNLLEGRAISKEIHSIDHLIFSNQALYELYYKTKRYQEACDALMLTKNYTDSLYNSEKLRVTNDLEFKYQSEQKTQQIELLNARNQLIGESKKMQRNQLGVLILLFGGLAAFFYFRYQTKQRVTHELRNINKMKSKFFSNISHEFRTPLTLIKGPIEKQLRTVKNETKREDLELVLRNSNRMLSLVDQLLNISKIDAGHFAISAQEGDLSTLLKGISNSFNFQANEKLIEYKTEICETGLVWFDHNIVEIVVTNILSNAFKFVPTKGKVGISAIIFNKKLKIIITNSGCNLTKQELTHVFDRFYRGGDSEIQGTGIGLSLVKELCKLYRTDIRVFLSSDHVICFEIDLPIIKEHFKHKEISEISTKQEKPFNIQGMAIEADSTEEIGNDEMPILLIVEDNSDMRKYIKSCFKFDYKILEAEDGEFGIQLAQKFIPDIIISDVMMPNVGGVELCNRLRSDEKTNHIPIILLTAKVGEENTLEGLKSGADDYITKPFNAEALLIKVERLVANRKAIQDKYQKELIINPLNLVFESEEEKFARSLQNILEKHLSDPDFSVEQFCELTSMSRTQLHRKLKAVTGLSATAFIRAQRIKMASEILLQPNISVSEACFSTGFNDTSYFSKCFKEIHGCTPTEYLRQHSN</sequence>
<dbReference type="Pfam" id="PF02518">
    <property type="entry name" value="HATPase_c"/>
    <property type="match status" value="1"/>
</dbReference>
<dbReference type="PROSITE" id="PS01124">
    <property type="entry name" value="HTH_ARAC_FAMILY_2"/>
    <property type="match status" value="1"/>
</dbReference>
<dbReference type="EMBL" id="RAPQ01000008">
    <property type="protein sequence ID" value="RKE03633.1"/>
    <property type="molecule type" value="Genomic_DNA"/>
</dbReference>
<feature type="repeat" description="TPR" evidence="8">
    <location>
        <begin position="254"/>
        <end position="287"/>
    </location>
</feature>
<keyword evidence="4" id="KW-0805">Transcription regulation</keyword>
<evidence type="ECO:0000313" key="13">
    <source>
        <dbReference type="EMBL" id="RKE03633.1"/>
    </source>
</evidence>
<feature type="repeat" description="TPR" evidence="8">
    <location>
        <begin position="94"/>
        <end position="127"/>
    </location>
</feature>
<dbReference type="InterPro" id="IPR003661">
    <property type="entry name" value="HisK_dim/P_dom"/>
</dbReference>
<dbReference type="SMART" id="SM00342">
    <property type="entry name" value="HTH_ARAC"/>
    <property type="match status" value="1"/>
</dbReference>
<dbReference type="CDD" id="cd00082">
    <property type="entry name" value="HisKA"/>
    <property type="match status" value="1"/>
</dbReference>
<evidence type="ECO:0000256" key="1">
    <source>
        <dbReference type="ARBA" id="ARBA00000085"/>
    </source>
</evidence>
<comment type="caution">
    <text evidence="13">The sequence shown here is derived from an EMBL/GenBank/DDBJ whole genome shotgun (WGS) entry which is preliminary data.</text>
</comment>
<keyword evidence="9" id="KW-0732">Signal</keyword>
<dbReference type="SMART" id="SM00448">
    <property type="entry name" value="REC"/>
    <property type="match status" value="1"/>
</dbReference>
<dbReference type="CDD" id="cd17574">
    <property type="entry name" value="REC_OmpR"/>
    <property type="match status" value="1"/>
</dbReference>
<dbReference type="PROSITE" id="PS00041">
    <property type="entry name" value="HTH_ARAC_FAMILY_1"/>
    <property type="match status" value="1"/>
</dbReference>
<evidence type="ECO:0000256" key="5">
    <source>
        <dbReference type="ARBA" id="ARBA00023125"/>
    </source>
</evidence>
<feature type="repeat" description="TPR" evidence="8">
    <location>
        <begin position="174"/>
        <end position="207"/>
    </location>
</feature>
<evidence type="ECO:0000256" key="3">
    <source>
        <dbReference type="ARBA" id="ARBA00022553"/>
    </source>
</evidence>
<dbReference type="InterPro" id="IPR003594">
    <property type="entry name" value="HATPase_dom"/>
</dbReference>
<keyword evidence="6" id="KW-0804">Transcription</keyword>
<gene>
    <name evidence="13" type="ORF">BXY64_0642</name>
</gene>
<dbReference type="Gene3D" id="3.40.50.2300">
    <property type="match status" value="1"/>
</dbReference>
<feature type="chain" id="PRO_5019560244" description="histidine kinase" evidence="9">
    <location>
        <begin position="27"/>
        <end position="956"/>
    </location>
</feature>
<dbReference type="Gene3D" id="1.10.10.60">
    <property type="entry name" value="Homeodomain-like"/>
    <property type="match status" value="1"/>
</dbReference>
<dbReference type="Pfam" id="PF13424">
    <property type="entry name" value="TPR_12"/>
    <property type="match status" value="1"/>
</dbReference>
<dbReference type="SMART" id="SM00028">
    <property type="entry name" value="TPR"/>
    <property type="match status" value="5"/>
</dbReference>
<dbReference type="InterPro" id="IPR019734">
    <property type="entry name" value="TPR_rpt"/>
</dbReference>
<dbReference type="InterPro" id="IPR036890">
    <property type="entry name" value="HATPase_C_sf"/>
</dbReference>
<feature type="domain" description="HTH araC/xylS-type" evidence="10">
    <location>
        <begin position="854"/>
        <end position="953"/>
    </location>
</feature>
<evidence type="ECO:0000259" key="12">
    <source>
        <dbReference type="PROSITE" id="PS50110"/>
    </source>
</evidence>
<dbReference type="Proteomes" id="UP000284531">
    <property type="component" value="Unassembled WGS sequence"/>
</dbReference>
<keyword evidence="8" id="KW-0802">TPR repeat</keyword>
<dbReference type="InterPro" id="IPR036097">
    <property type="entry name" value="HisK_dim/P_sf"/>
</dbReference>
<protein>
    <recommendedName>
        <fullName evidence="2">histidine kinase</fullName>
        <ecNumber evidence="2">2.7.13.3</ecNumber>
    </recommendedName>
</protein>
<comment type="catalytic activity">
    <reaction evidence="1">
        <text>ATP + protein L-histidine = ADP + protein N-phospho-L-histidine.</text>
        <dbReference type="EC" id="2.7.13.3"/>
    </reaction>
</comment>
<dbReference type="InterPro" id="IPR018060">
    <property type="entry name" value="HTH_AraC"/>
</dbReference>
<dbReference type="SUPFAM" id="SSF46689">
    <property type="entry name" value="Homeodomain-like"/>
    <property type="match status" value="1"/>
</dbReference>
<dbReference type="SUPFAM" id="SSF48452">
    <property type="entry name" value="TPR-like"/>
    <property type="match status" value="2"/>
</dbReference>
<dbReference type="SMART" id="SM00388">
    <property type="entry name" value="HisKA"/>
    <property type="match status" value="1"/>
</dbReference>
<dbReference type="Gene3D" id="3.30.565.10">
    <property type="entry name" value="Histidine kinase-like ATPase, C-terminal domain"/>
    <property type="match status" value="1"/>
</dbReference>
<keyword evidence="5" id="KW-0238">DNA-binding</keyword>
<evidence type="ECO:0000256" key="2">
    <source>
        <dbReference type="ARBA" id="ARBA00012438"/>
    </source>
</evidence>
<dbReference type="SUPFAM" id="SSF47384">
    <property type="entry name" value="Homodimeric domain of signal transducing histidine kinase"/>
    <property type="match status" value="1"/>
</dbReference>
<dbReference type="InterPro" id="IPR001789">
    <property type="entry name" value="Sig_transdc_resp-reg_receiver"/>
</dbReference>
<organism evidence="13 14">
    <name type="scientific">Marinifilum flexuosum</name>
    <dbReference type="NCBI Taxonomy" id="1117708"/>
    <lineage>
        <taxon>Bacteria</taxon>
        <taxon>Pseudomonadati</taxon>
        <taxon>Bacteroidota</taxon>
        <taxon>Bacteroidia</taxon>
        <taxon>Marinilabiliales</taxon>
        <taxon>Marinifilaceae</taxon>
    </lineage>
</organism>
<dbReference type="SUPFAM" id="SSF55874">
    <property type="entry name" value="ATPase domain of HSP90 chaperone/DNA topoisomerase II/histidine kinase"/>
    <property type="match status" value="1"/>
</dbReference>
<name>A0A419X793_9BACT</name>
<evidence type="ECO:0000259" key="11">
    <source>
        <dbReference type="PROSITE" id="PS50109"/>
    </source>
</evidence>
<accession>A0A419X793</accession>
<feature type="domain" description="Response regulatory" evidence="12">
    <location>
        <begin position="707"/>
        <end position="822"/>
    </location>
</feature>
<dbReference type="PROSITE" id="PS50005">
    <property type="entry name" value="TPR"/>
    <property type="match status" value="3"/>
</dbReference>
<dbReference type="InterPro" id="IPR009057">
    <property type="entry name" value="Homeodomain-like_sf"/>
</dbReference>
<dbReference type="PROSITE" id="PS50110">
    <property type="entry name" value="RESPONSE_REGULATORY"/>
    <property type="match status" value="1"/>
</dbReference>
<dbReference type="GO" id="GO:0003700">
    <property type="term" value="F:DNA-binding transcription factor activity"/>
    <property type="evidence" value="ECO:0007669"/>
    <property type="project" value="InterPro"/>
</dbReference>
<dbReference type="Gene3D" id="1.25.40.10">
    <property type="entry name" value="Tetratricopeptide repeat domain"/>
    <property type="match status" value="2"/>
</dbReference>
<dbReference type="Pfam" id="PF12833">
    <property type="entry name" value="HTH_18"/>
    <property type="match status" value="1"/>
</dbReference>
<dbReference type="PANTHER" id="PTHR43547:SF2">
    <property type="entry name" value="HYBRID SIGNAL TRANSDUCTION HISTIDINE KINASE C"/>
    <property type="match status" value="1"/>
</dbReference>
<proteinExistence type="predicted"/>